<dbReference type="InterPro" id="IPR057724">
    <property type="entry name" value="TCTN1-3_N"/>
</dbReference>
<dbReference type="PANTHER" id="PTHR14611:SF1">
    <property type="entry name" value="TECTONIC-1"/>
    <property type="match status" value="1"/>
</dbReference>
<feature type="chain" id="PRO_5023927440" evidence="7">
    <location>
        <begin position="23"/>
        <end position="596"/>
    </location>
</feature>
<evidence type="ECO:0000256" key="2">
    <source>
        <dbReference type="ARBA" id="ARBA00011495"/>
    </source>
</evidence>
<dbReference type="EMBL" id="AAGW02061462">
    <property type="status" value="NOT_ANNOTATED_CDS"/>
    <property type="molecule type" value="Genomic_DNA"/>
</dbReference>
<dbReference type="PANTHER" id="PTHR14611">
    <property type="entry name" value="TECTONIC FAMILY MEMBER"/>
    <property type="match status" value="1"/>
</dbReference>
<dbReference type="InterPro" id="IPR040354">
    <property type="entry name" value="TCTN1-3"/>
</dbReference>
<reference evidence="10" key="2">
    <citation type="submission" date="2025-08" db="UniProtKB">
        <authorList>
            <consortium name="Ensembl"/>
        </authorList>
    </citation>
    <scope>IDENTIFICATION</scope>
    <source>
        <strain evidence="10">Thorbecke</strain>
    </source>
</reference>
<dbReference type="Ensembl" id="ENSOCUT00000011937.3">
    <property type="protein sequence ID" value="ENSOCUP00000010264.3"/>
    <property type="gene ID" value="ENSOCUG00000011938.4"/>
</dbReference>
<proteinExistence type="inferred from homology"/>
<dbReference type="GO" id="GO:0036038">
    <property type="term" value="C:MKS complex"/>
    <property type="evidence" value="ECO:0007669"/>
    <property type="project" value="Ensembl"/>
</dbReference>
<feature type="domain" description="Tectonic-1-3" evidence="8">
    <location>
        <begin position="203"/>
        <end position="367"/>
    </location>
</feature>
<evidence type="ECO:0000256" key="6">
    <source>
        <dbReference type="SAM" id="MobiDB-lite"/>
    </source>
</evidence>
<evidence type="ECO:0000256" key="7">
    <source>
        <dbReference type="SAM" id="SignalP"/>
    </source>
</evidence>
<name>G1T299_RABIT</name>
<dbReference type="EMBL" id="AAGW02061463">
    <property type="status" value="NOT_ANNOTATED_CDS"/>
    <property type="molecule type" value="Genomic_DNA"/>
</dbReference>
<dbReference type="FunCoup" id="G1T299">
    <property type="interactions" value="178"/>
</dbReference>
<evidence type="ECO:0000313" key="10">
    <source>
        <dbReference type="Ensembl" id="ENSOCUP00000010264.3"/>
    </source>
</evidence>
<dbReference type="Pfam" id="PF25752">
    <property type="entry name" value="DUF1619_N"/>
    <property type="match status" value="1"/>
</dbReference>
<dbReference type="GO" id="GO:0021523">
    <property type="term" value="P:somatic motor neuron differentiation"/>
    <property type="evidence" value="ECO:0007669"/>
    <property type="project" value="Ensembl"/>
</dbReference>
<dbReference type="GO" id="GO:0005615">
    <property type="term" value="C:extracellular space"/>
    <property type="evidence" value="ECO:0007669"/>
    <property type="project" value="Ensembl"/>
</dbReference>
<evidence type="ECO:0000256" key="3">
    <source>
        <dbReference type="ARBA" id="ARBA00022729"/>
    </source>
</evidence>
<dbReference type="AlphaFoldDB" id="G1T299"/>
<evidence type="ECO:0000259" key="9">
    <source>
        <dbReference type="Pfam" id="PF25752"/>
    </source>
</evidence>
<dbReference type="GO" id="GO:0001701">
    <property type="term" value="P:in utero embryonic development"/>
    <property type="evidence" value="ECO:0007669"/>
    <property type="project" value="Ensembl"/>
</dbReference>
<dbReference type="GO" id="GO:0016020">
    <property type="term" value="C:membrane"/>
    <property type="evidence" value="ECO:0007669"/>
    <property type="project" value="Ensembl"/>
</dbReference>
<dbReference type="Bgee" id="ENSOCUG00000011938">
    <property type="expression patterns" value="Expressed in testis and 17 other cell types or tissues"/>
</dbReference>
<feature type="domain" description="Tectonic-1-3 N-terminal" evidence="9">
    <location>
        <begin position="67"/>
        <end position="173"/>
    </location>
</feature>
<keyword evidence="3 7" id="KW-0732">Signal</keyword>
<accession>G1T299</accession>
<feature type="region of interest" description="Disordered" evidence="6">
    <location>
        <begin position="29"/>
        <end position="65"/>
    </location>
</feature>
<dbReference type="GO" id="GO:0001841">
    <property type="term" value="P:neural tube formation"/>
    <property type="evidence" value="ECO:0007669"/>
    <property type="project" value="Ensembl"/>
</dbReference>
<dbReference type="STRING" id="9986.ENSOCUP00000010264"/>
<keyword evidence="11" id="KW-1185">Reference proteome</keyword>
<dbReference type="PaxDb" id="9986-ENSOCUP00000010264"/>
<dbReference type="Proteomes" id="UP000001811">
    <property type="component" value="Chromosome 21"/>
</dbReference>
<organism evidence="10 11">
    <name type="scientific">Oryctolagus cuniculus</name>
    <name type="common">Rabbit</name>
    <dbReference type="NCBI Taxonomy" id="9986"/>
    <lineage>
        <taxon>Eukaryota</taxon>
        <taxon>Metazoa</taxon>
        <taxon>Chordata</taxon>
        <taxon>Craniata</taxon>
        <taxon>Vertebrata</taxon>
        <taxon>Euteleostomi</taxon>
        <taxon>Mammalia</taxon>
        <taxon>Eutheria</taxon>
        <taxon>Euarchontoglires</taxon>
        <taxon>Glires</taxon>
        <taxon>Lagomorpha</taxon>
        <taxon>Leporidae</taxon>
        <taxon>Oryctolagus</taxon>
    </lineage>
</organism>
<comment type="subunit">
    <text evidence="2">Part of the tectonic-like complex (also named B9 complex).</text>
</comment>
<dbReference type="GeneTree" id="ENSGT00570000079101"/>
<evidence type="ECO:0000313" key="11">
    <source>
        <dbReference type="Proteomes" id="UP000001811"/>
    </source>
</evidence>
<dbReference type="GO" id="GO:0021537">
    <property type="term" value="P:telencephalon development"/>
    <property type="evidence" value="ECO:0007669"/>
    <property type="project" value="Ensembl"/>
</dbReference>
<dbReference type="Pfam" id="PF07773">
    <property type="entry name" value="TCTN_DUF1619"/>
    <property type="match status" value="2"/>
</dbReference>
<feature type="signal peptide" evidence="7">
    <location>
        <begin position="1"/>
        <end position="22"/>
    </location>
</feature>
<gene>
    <name evidence="10" type="primary">TCTN1</name>
</gene>
<evidence type="ECO:0000259" key="8">
    <source>
        <dbReference type="Pfam" id="PF07773"/>
    </source>
</evidence>
<dbReference type="HOGENOM" id="CLU_016974_0_1_1"/>
<reference evidence="10" key="3">
    <citation type="submission" date="2025-09" db="UniProtKB">
        <authorList>
            <consortium name="Ensembl"/>
        </authorList>
    </citation>
    <scope>IDENTIFICATION</scope>
    <source>
        <strain evidence="10">Thorbecke</strain>
    </source>
</reference>
<comment type="similarity">
    <text evidence="1">Belongs to the tectonic family.</text>
</comment>
<dbReference type="GO" id="GO:1904491">
    <property type="term" value="P:protein localization to ciliary transition zone"/>
    <property type="evidence" value="ECO:0007669"/>
    <property type="project" value="Ensembl"/>
</dbReference>
<dbReference type="InterPro" id="IPR011677">
    <property type="entry name" value="TCTN1-3_dom"/>
</dbReference>
<dbReference type="GO" id="GO:0060271">
    <property type="term" value="P:cilium assembly"/>
    <property type="evidence" value="ECO:0007669"/>
    <property type="project" value="Ensembl"/>
</dbReference>
<keyword evidence="4" id="KW-0970">Cilium biogenesis/degradation</keyword>
<dbReference type="GO" id="GO:0008589">
    <property type="term" value="P:regulation of smoothened signaling pathway"/>
    <property type="evidence" value="ECO:0007669"/>
    <property type="project" value="Ensembl"/>
</dbReference>
<evidence type="ECO:0000256" key="5">
    <source>
        <dbReference type="ARBA" id="ARBA00023180"/>
    </source>
</evidence>
<reference evidence="10 11" key="1">
    <citation type="journal article" date="2011" name="Nature">
        <title>A high-resolution map of human evolutionary constraint using 29 mammals.</title>
        <authorList>
            <person name="Lindblad-Toh K."/>
            <person name="Garber M."/>
            <person name="Zuk O."/>
            <person name="Lin M.F."/>
            <person name="Parker B.J."/>
            <person name="Washietl S."/>
            <person name="Kheradpour P."/>
            <person name="Ernst J."/>
            <person name="Jordan G."/>
            <person name="Mauceli E."/>
            <person name="Ward L.D."/>
            <person name="Lowe C.B."/>
            <person name="Holloway A.K."/>
            <person name="Clamp M."/>
            <person name="Gnerre S."/>
            <person name="Alfoldi J."/>
            <person name="Beal K."/>
            <person name="Chang J."/>
            <person name="Clawson H."/>
            <person name="Cuff J."/>
            <person name="Di Palma F."/>
            <person name="Fitzgerald S."/>
            <person name="Flicek P."/>
            <person name="Guttman M."/>
            <person name="Hubisz M.J."/>
            <person name="Jaffe D.B."/>
            <person name="Jungreis I."/>
            <person name="Kent W.J."/>
            <person name="Kostka D."/>
            <person name="Lara M."/>
            <person name="Martins A.L."/>
            <person name="Massingham T."/>
            <person name="Moltke I."/>
            <person name="Raney B.J."/>
            <person name="Rasmussen M.D."/>
            <person name="Robinson J."/>
            <person name="Stark A."/>
            <person name="Vilella A.J."/>
            <person name="Wen J."/>
            <person name="Xie X."/>
            <person name="Zody M.C."/>
            <person name="Baldwin J."/>
            <person name="Bloom T."/>
            <person name="Chin C.W."/>
            <person name="Heiman D."/>
            <person name="Nicol R."/>
            <person name="Nusbaum C."/>
            <person name="Young S."/>
            <person name="Wilkinson J."/>
            <person name="Worley K.C."/>
            <person name="Kovar C.L."/>
            <person name="Muzny D.M."/>
            <person name="Gibbs R.A."/>
            <person name="Cree A."/>
            <person name="Dihn H.H."/>
            <person name="Fowler G."/>
            <person name="Jhangiani S."/>
            <person name="Joshi V."/>
            <person name="Lee S."/>
            <person name="Lewis L.R."/>
            <person name="Nazareth L.V."/>
            <person name="Okwuonu G."/>
            <person name="Santibanez J."/>
            <person name="Warren W.C."/>
            <person name="Mardis E.R."/>
            <person name="Weinstock G.M."/>
            <person name="Wilson R.K."/>
            <person name="Delehaunty K."/>
            <person name="Dooling D."/>
            <person name="Fronik C."/>
            <person name="Fulton L."/>
            <person name="Fulton B."/>
            <person name="Graves T."/>
            <person name="Minx P."/>
            <person name="Sodergren E."/>
            <person name="Birney E."/>
            <person name="Margulies E.H."/>
            <person name="Herrero J."/>
            <person name="Green E.D."/>
            <person name="Haussler D."/>
            <person name="Siepel A."/>
            <person name="Goldman N."/>
            <person name="Pollard K.S."/>
            <person name="Pedersen J.S."/>
            <person name="Lander E.S."/>
            <person name="Kellis M."/>
        </authorList>
    </citation>
    <scope>NUCLEOTIDE SEQUENCE [LARGE SCALE GENOMIC DNA]</scope>
    <source>
        <strain evidence="10 11">Thorbecke inbred</strain>
    </source>
</reference>
<feature type="domain" description="Tectonic-1-3" evidence="8">
    <location>
        <begin position="376"/>
        <end position="447"/>
    </location>
</feature>
<dbReference type="EMBL" id="AAGW02061464">
    <property type="status" value="NOT_ANNOTATED_CDS"/>
    <property type="molecule type" value="Genomic_DNA"/>
</dbReference>
<evidence type="ECO:0000256" key="1">
    <source>
        <dbReference type="ARBA" id="ARBA00007633"/>
    </source>
</evidence>
<sequence length="596" mass="64480">MGLPGLRPLLLVLAGCWAAVRAQTSATPAATSDNFTEAAPATLGPSVSPTPPGTSRAPEPSFGSRPAPVTDVAALCVCDLSPAQCDVNCCCDPDCSSTDVSVFSACSVPVVTGDSQFCSQKAAIYSLNFTSNPPQRIFKLVDQVNPSIFCVHITNYKPALSFIDPGVPDESNFDELVKTSTGFTLNTESDAALAPKLDAPSTAKYEYGAPVQTSDSFLRLPSPLTSSVCADSNPAAFLVNQAVKCTRRVNLERCEDTEALNMIYYSSPQILQVPNSRTKVPITIQSIVIQSLNKTLTRLAAPEVLPPSLITAGHATVCTNVVLEVKYRLTYTDAGEVTDADLFLLLGTVSSAVAPLQQKFEIDFIQHSTKPVPLSGNPGYVVGLPLVAGFQPQKGSGIIQTTNRYGQLTILRSTTEQDCLALEGVRAPVLFGHDMQSGCKLRRTQEVKGRLFSPLRSPSWTCLHLQRPASGLDQPSTPGCPLTSSSRLSDVSCCRRTHPHLAVFPWRPGCVRRTGIHSSLPWRLPQTSAALSRPAGIWCWSFPALTREVTGPQEALKLQQQERPRLFTRPLLHGSYFKQHVLFLVQVFFALQIWLK</sequence>
<dbReference type="GO" id="GO:0021904">
    <property type="term" value="P:dorsal/ventral neural tube patterning"/>
    <property type="evidence" value="ECO:0007669"/>
    <property type="project" value="Ensembl"/>
</dbReference>
<protein>
    <submittedName>
        <fullName evidence="10">Tectonic family member 1</fullName>
    </submittedName>
</protein>
<dbReference type="InParanoid" id="G1T299"/>
<keyword evidence="5" id="KW-0325">Glycoprotein</keyword>
<dbReference type="GO" id="GO:0021956">
    <property type="term" value="P:central nervous system interneuron axonogenesis"/>
    <property type="evidence" value="ECO:0007669"/>
    <property type="project" value="Ensembl"/>
</dbReference>
<dbReference type="eggNOG" id="ENOG502QUK6">
    <property type="taxonomic scope" value="Eukaryota"/>
</dbReference>
<evidence type="ECO:0000256" key="4">
    <source>
        <dbReference type="ARBA" id="ARBA00022794"/>
    </source>
</evidence>